<dbReference type="GO" id="GO:0016780">
    <property type="term" value="F:phosphotransferase activity, for other substituted phosphate groups"/>
    <property type="evidence" value="ECO:0007669"/>
    <property type="project" value="InterPro"/>
</dbReference>
<feature type="transmembrane region" description="Helical" evidence="8">
    <location>
        <begin position="332"/>
        <end position="353"/>
    </location>
</feature>
<evidence type="ECO:0000256" key="3">
    <source>
        <dbReference type="ARBA" id="ARBA00022679"/>
    </source>
</evidence>
<evidence type="ECO:0000256" key="2">
    <source>
        <dbReference type="ARBA" id="ARBA00022475"/>
    </source>
</evidence>
<dbReference type="CDD" id="cd06853">
    <property type="entry name" value="GT_WecA_like"/>
    <property type="match status" value="1"/>
</dbReference>
<evidence type="ECO:0000256" key="4">
    <source>
        <dbReference type="ARBA" id="ARBA00022692"/>
    </source>
</evidence>
<feature type="transmembrane region" description="Helical" evidence="8">
    <location>
        <begin position="365"/>
        <end position="385"/>
    </location>
</feature>
<dbReference type="PANTHER" id="PTHR22926">
    <property type="entry name" value="PHOSPHO-N-ACETYLMURAMOYL-PENTAPEPTIDE-TRANSFERASE"/>
    <property type="match status" value="1"/>
</dbReference>
<dbReference type="Pfam" id="PF00953">
    <property type="entry name" value="Glycos_transf_4"/>
    <property type="match status" value="1"/>
</dbReference>
<keyword evidence="3 9" id="KW-0808">Transferase</keyword>
<comment type="cofactor">
    <cofactor evidence="7">
        <name>Mg(2+)</name>
        <dbReference type="ChEBI" id="CHEBI:18420"/>
    </cofactor>
</comment>
<organism evidence="9 10">
    <name type="scientific">Candidatus Dojkabacteria bacterium</name>
    <dbReference type="NCBI Taxonomy" id="2099670"/>
    <lineage>
        <taxon>Bacteria</taxon>
        <taxon>Candidatus Dojkabacteria</taxon>
    </lineage>
</organism>
<evidence type="ECO:0000256" key="5">
    <source>
        <dbReference type="ARBA" id="ARBA00022989"/>
    </source>
</evidence>
<dbReference type="GO" id="GO:0071555">
    <property type="term" value="P:cell wall organization"/>
    <property type="evidence" value="ECO:0007669"/>
    <property type="project" value="TreeGrafter"/>
</dbReference>
<sequence length="429" mass="47415">MNFLTNEVVLENLSNIIAAGFISFIISFLVVPWVGKLAYSIGAIDLPAKMRKITDRSRASRINEGIKPKLGGLAVLIAVFITVIIANPQFALNTEVFIRPAGIIVGILVIGLVGYLDDKYEISGFYQLLGHAFAAVVLIYFGIAIPDSINILGQSIDLNTYQRFFDFGSFEYLFVFPSHIITIVWVVMIINFINWVGGVDGLNISITSIIAFTMLLFALSTSNIPLAILISIHIGANLGLLPYNYYPSHIIPGGIGDYLNGYMIAVFALLGDTRWTITIIILALPVIDALIVIWGRMQTHPEVKKNPLKLLSISDTNHLHHRLMAAGYSRKAVLLIEVALISVICSIAVYFGINTSSADAADQLITAFTIAMAVLLVIFTSVFVLKEKKVKQRTQRQVVLPMEEKEAVVKVILEDDSDDKEKDYERFAY</sequence>
<protein>
    <submittedName>
        <fullName evidence="9">Undecaprenyl/decaprenyl-phosphate alpha-N-acetylglucosaminyl 1-phosphate transferase</fullName>
    </submittedName>
</protein>
<comment type="subcellular location">
    <subcellularLocation>
        <location evidence="1">Cell membrane</location>
        <topology evidence="1">Multi-pass membrane protein</topology>
    </subcellularLocation>
</comment>
<evidence type="ECO:0000313" key="9">
    <source>
        <dbReference type="EMBL" id="MCA9387122.1"/>
    </source>
</evidence>
<feature type="transmembrane region" description="Helical" evidence="8">
    <location>
        <begin position="201"/>
        <end position="218"/>
    </location>
</feature>
<dbReference type="GO" id="GO:0005886">
    <property type="term" value="C:plasma membrane"/>
    <property type="evidence" value="ECO:0007669"/>
    <property type="project" value="UniProtKB-SubCell"/>
</dbReference>
<evidence type="ECO:0000256" key="7">
    <source>
        <dbReference type="PIRSR" id="PIRSR600715-1"/>
    </source>
</evidence>
<keyword evidence="7" id="KW-0460">Magnesium</keyword>
<dbReference type="EMBL" id="JAGQLF010000051">
    <property type="protein sequence ID" value="MCA9387122.1"/>
    <property type="molecule type" value="Genomic_DNA"/>
</dbReference>
<keyword evidence="6 8" id="KW-0472">Membrane</keyword>
<evidence type="ECO:0000256" key="6">
    <source>
        <dbReference type="ARBA" id="ARBA00023136"/>
    </source>
</evidence>
<evidence type="ECO:0000256" key="1">
    <source>
        <dbReference type="ARBA" id="ARBA00004651"/>
    </source>
</evidence>
<feature type="transmembrane region" description="Helical" evidence="8">
    <location>
        <begin position="172"/>
        <end position="194"/>
    </location>
</feature>
<reference evidence="9" key="1">
    <citation type="submission" date="2020-04" db="EMBL/GenBank/DDBJ databases">
        <authorList>
            <person name="Zhang T."/>
        </authorList>
    </citation>
    <scope>NUCLEOTIDE SEQUENCE</scope>
    <source>
        <strain evidence="9">HKST-UBA09</strain>
    </source>
</reference>
<keyword evidence="7" id="KW-0479">Metal-binding</keyword>
<keyword evidence="4 8" id="KW-0812">Transmembrane</keyword>
<dbReference type="AlphaFoldDB" id="A0A955LAG4"/>
<dbReference type="GO" id="GO:0009103">
    <property type="term" value="P:lipopolysaccharide biosynthetic process"/>
    <property type="evidence" value="ECO:0007669"/>
    <property type="project" value="TreeGrafter"/>
</dbReference>
<name>A0A955LAG4_9BACT</name>
<evidence type="ECO:0000313" key="10">
    <source>
        <dbReference type="Proteomes" id="UP000714915"/>
    </source>
</evidence>
<dbReference type="GO" id="GO:0044038">
    <property type="term" value="P:cell wall macromolecule biosynthetic process"/>
    <property type="evidence" value="ECO:0007669"/>
    <property type="project" value="TreeGrafter"/>
</dbReference>
<feature type="binding site" evidence="7">
    <location>
        <position position="194"/>
    </location>
    <ligand>
        <name>Mg(2+)</name>
        <dbReference type="ChEBI" id="CHEBI:18420"/>
    </ligand>
</feature>
<dbReference type="PANTHER" id="PTHR22926:SF3">
    <property type="entry name" value="UNDECAPRENYL-PHOSPHATE ALPHA-N-ACETYLGLUCOSAMINYL 1-PHOSPHATE TRANSFERASE"/>
    <property type="match status" value="1"/>
</dbReference>
<feature type="transmembrane region" description="Helical" evidence="8">
    <location>
        <begin position="70"/>
        <end position="90"/>
    </location>
</feature>
<dbReference type="GO" id="GO:0046872">
    <property type="term" value="F:metal ion binding"/>
    <property type="evidence" value="ECO:0007669"/>
    <property type="project" value="UniProtKB-KW"/>
</dbReference>
<reference evidence="9" key="2">
    <citation type="journal article" date="2021" name="Microbiome">
        <title>Successional dynamics and alternative stable states in a saline activated sludge microbial community over 9 years.</title>
        <authorList>
            <person name="Wang Y."/>
            <person name="Ye J."/>
            <person name="Ju F."/>
            <person name="Liu L."/>
            <person name="Boyd J.A."/>
            <person name="Deng Y."/>
            <person name="Parks D.H."/>
            <person name="Jiang X."/>
            <person name="Yin X."/>
            <person name="Woodcroft B.J."/>
            <person name="Tyson G.W."/>
            <person name="Hugenholtz P."/>
            <person name="Polz M.F."/>
            <person name="Zhang T."/>
        </authorList>
    </citation>
    <scope>NUCLEOTIDE SEQUENCE</scope>
    <source>
        <strain evidence="9">HKST-UBA09</strain>
    </source>
</reference>
<keyword evidence="5 8" id="KW-1133">Transmembrane helix</keyword>
<accession>A0A955LAG4</accession>
<feature type="transmembrane region" description="Helical" evidence="8">
    <location>
        <begin position="12"/>
        <end position="34"/>
    </location>
</feature>
<feature type="transmembrane region" description="Helical" evidence="8">
    <location>
        <begin position="275"/>
        <end position="295"/>
    </location>
</feature>
<proteinExistence type="predicted"/>
<gene>
    <name evidence="9" type="ORF">KC669_03750</name>
</gene>
<keyword evidence="2" id="KW-1003">Cell membrane</keyword>
<evidence type="ECO:0000256" key="8">
    <source>
        <dbReference type="SAM" id="Phobius"/>
    </source>
</evidence>
<feature type="transmembrane region" description="Helical" evidence="8">
    <location>
        <begin position="250"/>
        <end position="269"/>
    </location>
</feature>
<comment type="caution">
    <text evidence="9">The sequence shown here is derived from an EMBL/GenBank/DDBJ whole genome shotgun (WGS) entry which is preliminary data.</text>
</comment>
<feature type="transmembrane region" description="Helical" evidence="8">
    <location>
        <begin position="128"/>
        <end position="152"/>
    </location>
</feature>
<dbReference type="Proteomes" id="UP000714915">
    <property type="component" value="Unassembled WGS sequence"/>
</dbReference>
<feature type="transmembrane region" description="Helical" evidence="8">
    <location>
        <begin position="224"/>
        <end position="243"/>
    </location>
</feature>
<dbReference type="InterPro" id="IPR000715">
    <property type="entry name" value="Glycosyl_transferase_4"/>
</dbReference>
<feature type="transmembrane region" description="Helical" evidence="8">
    <location>
        <begin position="96"/>
        <end position="116"/>
    </location>
</feature>